<keyword evidence="2 4" id="KW-0863">Zinc-finger</keyword>
<accession>A0AAV1D4J4</accession>
<keyword evidence="1" id="KW-0479">Metal-binding</keyword>
<organism evidence="7 8">
    <name type="scientific">Oldenlandia corymbosa var. corymbosa</name>
    <dbReference type="NCBI Taxonomy" id="529605"/>
    <lineage>
        <taxon>Eukaryota</taxon>
        <taxon>Viridiplantae</taxon>
        <taxon>Streptophyta</taxon>
        <taxon>Embryophyta</taxon>
        <taxon>Tracheophyta</taxon>
        <taxon>Spermatophyta</taxon>
        <taxon>Magnoliopsida</taxon>
        <taxon>eudicotyledons</taxon>
        <taxon>Gunneridae</taxon>
        <taxon>Pentapetalae</taxon>
        <taxon>asterids</taxon>
        <taxon>lamiids</taxon>
        <taxon>Gentianales</taxon>
        <taxon>Rubiaceae</taxon>
        <taxon>Rubioideae</taxon>
        <taxon>Spermacoceae</taxon>
        <taxon>Hedyotis-Oldenlandia complex</taxon>
        <taxon>Oldenlandia</taxon>
    </lineage>
</organism>
<evidence type="ECO:0000259" key="6">
    <source>
        <dbReference type="PROSITE" id="PS50808"/>
    </source>
</evidence>
<dbReference type="AlphaFoldDB" id="A0AAV1D4J4"/>
<dbReference type="PANTHER" id="PTHR34396:SF27">
    <property type="entry name" value="OS08G0208700 PROTEIN"/>
    <property type="match status" value="1"/>
</dbReference>
<evidence type="ECO:0000256" key="2">
    <source>
        <dbReference type="ARBA" id="ARBA00022771"/>
    </source>
</evidence>
<dbReference type="Proteomes" id="UP001161247">
    <property type="component" value="Chromosome 4"/>
</dbReference>
<dbReference type="SMART" id="SM00614">
    <property type="entry name" value="ZnF_BED"/>
    <property type="match status" value="1"/>
</dbReference>
<evidence type="ECO:0000256" key="1">
    <source>
        <dbReference type="ARBA" id="ARBA00022723"/>
    </source>
</evidence>
<keyword evidence="3" id="KW-0862">Zinc</keyword>
<proteinExistence type="predicted"/>
<feature type="region of interest" description="Disordered" evidence="5">
    <location>
        <begin position="1"/>
        <end position="37"/>
    </location>
</feature>
<evidence type="ECO:0000256" key="4">
    <source>
        <dbReference type="PROSITE-ProRule" id="PRU00027"/>
    </source>
</evidence>
<sequence>MSQTNQPEIEGPFGSPRVNQSTISEVKKQRKPRQVKKRSLVWKHYRSYVNKAGVRKSVCIYCKSKYYSDSKTHGTSNLWSHLKVCPSKPDLKAIKGKGKGAGNVSVKEDVGKELAKSTKKTLRALFQDYIRIHAAPTSPSTPSPLAGSSSIEFTDIEAEDMEEEDIDISVLLVFWTIEKWFFSLSNWVPLGVAVWATIQVNNAGITGADVDGDALRAASKAAGGEQFILGKTWCLREVVGRSRLQQRPQCF</sequence>
<dbReference type="Pfam" id="PF02892">
    <property type="entry name" value="zf-BED"/>
    <property type="match status" value="1"/>
</dbReference>
<keyword evidence="8" id="KW-1185">Reference proteome</keyword>
<evidence type="ECO:0000313" key="8">
    <source>
        <dbReference type="Proteomes" id="UP001161247"/>
    </source>
</evidence>
<dbReference type="PANTHER" id="PTHR34396">
    <property type="entry name" value="OS03G0264950 PROTEIN-RELATED"/>
    <property type="match status" value="1"/>
</dbReference>
<feature type="compositionally biased region" description="Basic residues" evidence="5">
    <location>
        <begin position="28"/>
        <end position="37"/>
    </location>
</feature>
<dbReference type="InterPro" id="IPR003656">
    <property type="entry name" value="Znf_BED"/>
</dbReference>
<feature type="domain" description="BED-type" evidence="6">
    <location>
        <begin position="36"/>
        <end position="92"/>
    </location>
</feature>
<dbReference type="GO" id="GO:0008270">
    <property type="term" value="F:zinc ion binding"/>
    <property type="evidence" value="ECO:0007669"/>
    <property type="project" value="UniProtKB-KW"/>
</dbReference>
<name>A0AAV1D4J4_OLDCO</name>
<dbReference type="EMBL" id="OX459121">
    <property type="protein sequence ID" value="CAI9102483.1"/>
    <property type="molecule type" value="Genomic_DNA"/>
</dbReference>
<dbReference type="GO" id="GO:0005634">
    <property type="term" value="C:nucleus"/>
    <property type="evidence" value="ECO:0007669"/>
    <property type="project" value="TreeGrafter"/>
</dbReference>
<gene>
    <name evidence="7" type="ORF">OLC1_LOCUS11826</name>
</gene>
<dbReference type="GO" id="GO:1990837">
    <property type="term" value="F:sequence-specific double-stranded DNA binding"/>
    <property type="evidence" value="ECO:0007669"/>
    <property type="project" value="TreeGrafter"/>
</dbReference>
<protein>
    <submittedName>
        <fullName evidence="7">OLC1v1000763C1</fullName>
    </submittedName>
</protein>
<dbReference type="PROSITE" id="PS50808">
    <property type="entry name" value="ZF_BED"/>
    <property type="match status" value="1"/>
</dbReference>
<evidence type="ECO:0000313" key="7">
    <source>
        <dbReference type="EMBL" id="CAI9102483.1"/>
    </source>
</evidence>
<dbReference type="SUPFAM" id="SSF57667">
    <property type="entry name" value="beta-beta-alpha zinc fingers"/>
    <property type="match status" value="1"/>
</dbReference>
<evidence type="ECO:0000256" key="3">
    <source>
        <dbReference type="ARBA" id="ARBA00022833"/>
    </source>
</evidence>
<evidence type="ECO:0000256" key="5">
    <source>
        <dbReference type="SAM" id="MobiDB-lite"/>
    </source>
</evidence>
<dbReference type="GO" id="GO:0006357">
    <property type="term" value="P:regulation of transcription by RNA polymerase II"/>
    <property type="evidence" value="ECO:0007669"/>
    <property type="project" value="TreeGrafter"/>
</dbReference>
<dbReference type="InterPro" id="IPR036236">
    <property type="entry name" value="Znf_C2H2_sf"/>
</dbReference>
<dbReference type="InterPro" id="IPR053031">
    <property type="entry name" value="Cuticle_assoc_protein"/>
</dbReference>
<reference evidence="7" key="1">
    <citation type="submission" date="2023-03" db="EMBL/GenBank/DDBJ databases">
        <authorList>
            <person name="Julca I."/>
        </authorList>
    </citation>
    <scope>NUCLEOTIDE SEQUENCE</scope>
</reference>